<reference evidence="1 2" key="1">
    <citation type="journal article" date="2018" name="Sci. Rep.">
        <title>Genomic signatures of local adaptation to the degree of environmental predictability in rotifers.</title>
        <authorList>
            <person name="Franch-Gras L."/>
            <person name="Hahn C."/>
            <person name="Garcia-Roger E.M."/>
            <person name="Carmona M.J."/>
            <person name="Serra M."/>
            <person name="Gomez A."/>
        </authorList>
    </citation>
    <scope>NUCLEOTIDE SEQUENCE [LARGE SCALE GENOMIC DNA]</scope>
    <source>
        <strain evidence="1">HYR1</strain>
    </source>
</reference>
<keyword evidence="2" id="KW-1185">Reference proteome</keyword>
<dbReference type="AlphaFoldDB" id="A0A3M7T1V3"/>
<comment type="caution">
    <text evidence="1">The sequence shown here is derived from an EMBL/GenBank/DDBJ whole genome shotgun (WGS) entry which is preliminary data.</text>
</comment>
<gene>
    <name evidence="1" type="ORF">BpHYR1_032018</name>
</gene>
<dbReference type="Proteomes" id="UP000276133">
    <property type="component" value="Unassembled WGS sequence"/>
</dbReference>
<name>A0A3M7T1V3_BRAPC</name>
<organism evidence="1 2">
    <name type="scientific">Brachionus plicatilis</name>
    <name type="common">Marine rotifer</name>
    <name type="synonym">Brachionus muelleri</name>
    <dbReference type="NCBI Taxonomy" id="10195"/>
    <lineage>
        <taxon>Eukaryota</taxon>
        <taxon>Metazoa</taxon>
        <taxon>Spiralia</taxon>
        <taxon>Gnathifera</taxon>
        <taxon>Rotifera</taxon>
        <taxon>Eurotatoria</taxon>
        <taxon>Monogononta</taxon>
        <taxon>Pseudotrocha</taxon>
        <taxon>Ploima</taxon>
        <taxon>Brachionidae</taxon>
        <taxon>Brachionus</taxon>
    </lineage>
</organism>
<dbReference type="EMBL" id="REGN01000439">
    <property type="protein sequence ID" value="RNA41899.1"/>
    <property type="molecule type" value="Genomic_DNA"/>
</dbReference>
<protein>
    <submittedName>
        <fullName evidence="1">Uncharacterized protein</fullName>
    </submittedName>
</protein>
<proteinExistence type="predicted"/>
<accession>A0A3M7T1V3</accession>
<evidence type="ECO:0000313" key="1">
    <source>
        <dbReference type="EMBL" id="RNA41899.1"/>
    </source>
</evidence>
<evidence type="ECO:0000313" key="2">
    <source>
        <dbReference type="Proteomes" id="UP000276133"/>
    </source>
</evidence>
<sequence length="69" mass="8481">MKSNRFHYHKKIIKFCNVMYVETNTLENYVIFLNFILIHEIYFWSLNFTQQFLDNLVEHFALVANSNKF</sequence>